<evidence type="ECO:0000313" key="4">
    <source>
        <dbReference type="Proteomes" id="UP001295423"/>
    </source>
</evidence>
<feature type="compositionally biased region" description="Basic residues" evidence="1">
    <location>
        <begin position="20"/>
        <end position="30"/>
    </location>
</feature>
<feature type="transmembrane region" description="Helical" evidence="2">
    <location>
        <begin position="198"/>
        <end position="222"/>
    </location>
</feature>
<feature type="region of interest" description="Disordered" evidence="1">
    <location>
        <begin position="1"/>
        <end position="91"/>
    </location>
</feature>
<sequence>MADEDDDKWKTNVINDGKVKKGKKKKKKKQKEGEEWEKVEMQPPPTTSNQKKSGTAPSGGTKKSNKKNNKKTVKKSNSSSPSEPKKRIIRVGHKTMEIEDPPKTLLLIWILMAAKLVLDLVTSAIAFTAFLEEPGLCCDTPINTGLGPLAVVIPFFILVLLELVFLLRSVVLTLFPWMMVSDVEDQKKCSLTNWNAKFCVWMVNILTIINPYFGLGISWMLMYQSDKVEALTVMGLELATIILHFISVKLENAASNWLLKLMHASIVLPWLAGMSINVWYINRGGVCYDSALETFWWKGCEICPSGLQPVNDTLCPTTTLVNGTNVTTYEDIAIWDLGSATNCAADPQVCWFEY</sequence>
<keyword evidence="2" id="KW-0812">Transmembrane</keyword>
<feature type="transmembrane region" description="Helical" evidence="2">
    <location>
        <begin position="258"/>
        <end position="280"/>
    </location>
</feature>
<evidence type="ECO:0000256" key="1">
    <source>
        <dbReference type="SAM" id="MobiDB-lite"/>
    </source>
</evidence>
<keyword evidence="4" id="KW-1185">Reference proteome</keyword>
<feature type="transmembrane region" description="Helical" evidence="2">
    <location>
        <begin position="151"/>
        <end position="177"/>
    </location>
</feature>
<keyword evidence="2" id="KW-1133">Transmembrane helix</keyword>
<protein>
    <recommendedName>
        <fullName evidence="5">Transmembrane protein</fullName>
    </recommendedName>
</protein>
<evidence type="ECO:0008006" key="5">
    <source>
        <dbReference type="Google" id="ProtNLM"/>
    </source>
</evidence>
<evidence type="ECO:0000256" key="2">
    <source>
        <dbReference type="SAM" id="Phobius"/>
    </source>
</evidence>
<keyword evidence="2" id="KW-0472">Membrane</keyword>
<dbReference type="Proteomes" id="UP001295423">
    <property type="component" value="Unassembled WGS sequence"/>
</dbReference>
<feature type="compositionally biased region" description="Basic residues" evidence="1">
    <location>
        <begin position="63"/>
        <end position="74"/>
    </location>
</feature>
<feature type="transmembrane region" description="Helical" evidence="2">
    <location>
        <begin position="228"/>
        <end position="246"/>
    </location>
</feature>
<name>A0AAD2CT99_9STRA</name>
<organism evidence="3 4">
    <name type="scientific">Cylindrotheca closterium</name>
    <dbReference type="NCBI Taxonomy" id="2856"/>
    <lineage>
        <taxon>Eukaryota</taxon>
        <taxon>Sar</taxon>
        <taxon>Stramenopiles</taxon>
        <taxon>Ochrophyta</taxon>
        <taxon>Bacillariophyta</taxon>
        <taxon>Bacillariophyceae</taxon>
        <taxon>Bacillariophycidae</taxon>
        <taxon>Bacillariales</taxon>
        <taxon>Bacillariaceae</taxon>
        <taxon>Cylindrotheca</taxon>
    </lineage>
</organism>
<dbReference type="EMBL" id="CAKOGP040001335">
    <property type="protein sequence ID" value="CAJ1945256.1"/>
    <property type="molecule type" value="Genomic_DNA"/>
</dbReference>
<gene>
    <name evidence="3" type="ORF">CYCCA115_LOCUS9400</name>
</gene>
<feature type="transmembrane region" description="Helical" evidence="2">
    <location>
        <begin position="106"/>
        <end position="131"/>
    </location>
</feature>
<comment type="caution">
    <text evidence="3">The sequence shown here is derived from an EMBL/GenBank/DDBJ whole genome shotgun (WGS) entry which is preliminary data.</text>
</comment>
<accession>A0AAD2CT99</accession>
<evidence type="ECO:0000313" key="3">
    <source>
        <dbReference type="EMBL" id="CAJ1945256.1"/>
    </source>
</evidence>
<dbReference type="AlphaFoldDB" id="A0AAD2CT99"/>
<proteinExistence type="predicted"/>
<reference evidence="3" key="1">
    <citation type="submission" date="2023-08" db="EMBL/GenBank/DDBJ databases">
        <authorList>
            <person name="Audoor S."/>
            <person name="Bilcke G."/>
        </authorList>
    </citation>
    <scope>NUCLEOTIDE SEQUENCE</scope>
</reference>
<feature type="compositionally biased region" description="Basic and acidic residues" evidence="1">
    <location>
        <begin position="31"/>
        <end position="40"/>
    </location>
</feature>
<feature type="compositionally biased region" description="Polar residues" evidence="1">
    <location>
        <begin position="47"/>
        <end position="56"/>
    </location>
</feature>